<dbReference type="GO" id="GO:0032233">
    <property type="term" value="P:positive regulation of actin filament bundle assembly"/>
    <property type="evidence" value="ECO:0007669"/>
    <property type="project" value="TreeGrafter"/>
</dbReference>
<protein>
    <submittedName>
        <fullName evidence="5">Uncharacterized protein</fullName>
    </submittedName>
</protein>
<keyword evidence="4" id="KW-0206">Cytoskeleton</keyword>
<dbReference type="Proteomes" id="UP000694564">
    <property type="component" value="Chromosome 4"/>
</dbReference>
<dbReference type="GO" id="GO:0005737">
    <property type="term" value="C:cytoplasm"/>
    <property type="evidence" value="ECO:0007669"/>
    <property type="project" value="TreeGrafter"/>
</dbReference>
<dbReference type="InterPro" id="IPR036140">
    <property type="entry name" value="PFN_sf"/>
</dbReference>
<evidence type="ECO:0000313" key="6">
    <source>
        <dbReference type="Proteomes" id="UP000694564"/>
    </source>
</evidence>
<dbReference type="GO" id="GO:0030036">
    <property type="term" value="P:actin cytoskeleton organization"/>
    <property type="evidence" value="ECO:0007669"/>
    <property type="project" value="InterPro"/>
</dbReference>
<evidence type="ECO:0000313" key="5">
    <source>
        <dbReference type="Ensembl" id="ENSSVLP00005006946.1"/>
    </source>
</evidence>
<dbReference type="Ensembl" id="ENSSVLT00005007737.1">
    <property type="protein sequence ID" value="ENSSVLP00005006946.1"/>
    <property type="gene ID" value="ENSSVLG00005005667.1"/>
</dbReference>
<comment type="subcellular location">
    <subcellularLocation>
        <location evidence="1">Cytoplasm</location>
        <location evidence="1">Cytoskeleton</location>
    </subcellularLocation>
</comment>
<name>A0A8D2CMR2_SCIVU</name>
<keyword evidence="2" id="KW-0963">Cytoplasm</keyword>
<dbReference type="InterPro" id="IPR005454">
    <property type="entry name" value="Profilin1/2/3_vertebrate"/>
</dbReference>
<proteinExistence type="predicted"/>
<evidence type="ECO:0000256" key="2">
    <source>
        <dbReference type="ARBA" id="ARBA00022490"/>
    </source>
</evidence>
<reference evidence="5" key="2">
    <citation type="submission" date="2025-09" db="UniProtKB">
        <authorList>
            <consortium name="Ensembl"/>
        </authorList>
    </citation>
    <scope>IDENTIFICATION</scope>
</reference>
<dbReference type="GO" id="GO:0003779">
    <property type="term" value="F:actin binding"/>
    <property type="evidence" value="ECO:0007669"/>
    <property type="project" value="UniProtKB-KW"/>
</dbReference>
<dbReference type="PANTHER" id="PTHR13936">
    <property type="entry name" value="PROFILIN"/>
    <property type="match status" value="1"/>
</dbReference>
<dbReference type="GO" id="GO:0030833">
    <property type="term" value="P:regulation of actin filament polymerization"/>
    <property type="evidence" value="ECO:0007669"/>
    <property type="project" value="TreeGrafter"/>
</dbReference>
<dbReference type="Gene3D" id="3.30.450.30">
    <property type="entry name" value="Dynein light chain 2a, cytoplasmic"/>
    <property type="match status" value="1"/>
</dbReference>
<sequence>QNLWTFITPAEVDVLIGKDWWSIFVNGLTLGDQKCSDGDSLLQERKFTLNLHPKSSGGAPTFNITVTMTTKTVMLMDCHAEGVHSGLINKKYYKMASNLWHVQYCEL</sequence>
<organism evidence="5 6">
    <name type="scientific">Sciurus vulgaris</name>
    <name type="common">Eurasian red squirrel</name>
    <dbReference type="NCBI Taxonomy" id="55149"/>
    <lineage>
        <taxon>Eukaryota</taxon>
        <taxon>Metazoa</taxon>
        <taxon>Chordata</taxon>
        <taxon>Craniata</taxon>
        <taxon>Vertebrata</taxon>
        <taxon>Euteleostomi</taxon>
        <taxon>Mammalia</taxon>
        <taxon>Eutheria</taxon>
        <taxon>Euarchontoglires</taxon>
        <taxon>Glires</taxon>
        <taxon>Rodentia</taxon>
        <taxon>Sciuromorpha</taxon>
        <taxon>Sciuridae</taxon>
        <taxon>Sciurinae</taxon>
        <taxon>Sciurini</taxon>
        <taxon>Sciurus</taxon>
    </lineage>
</organism>
<reference evidence="5" key="1">
    <citation type="submission" date="2025-08" db="UniProtKB">
        <authorList>
            <consortium name="Ensembl"/>
        </authorList>
    </citation>
    <scope>IDENTIFICATION</scope>
</reference>
<evidence type="ECO:0000256" key="1">
    <source>
        <dbReference type="ARBA" id="ARBA00004245"/>
    </source>
</evidence>
<keyword evidence="3" id="KW-0009">Actin-binding</keyword>
<dbReference type="PANTHER" id="PTHR13936:SF14">
    <property type="entry name" value="PROFILIN-1"/>
    <property type="match status" value="1"/>
</dbReference>
<dbReference type="SUPFAM" id="SSF55770">
    <property type="entry name" value="Profilin (actin-binding protein)"/>
    <property type="match status" value="1"/>
</dbReference>
<evidence type="ECO:0000256" key="4">
    <source>
        <dbReference type="ARBA" id="ARBA00023212"/>
    </source>
</evidence>
<evidence type="ECO:0000256" key="3">
    <source>
        <dbReference type="ARBA" id="ARBA00023203"/>
    </source>
</evidence>
<dbReference type="GO" id="GO:0005856">
    <property type="term" value="C:cytoskeleton"/>
    <property type="evidence" value="ECO:0007669"/>
    <property type="project" value="UniProtKB-SubCell"/>
</dbReference>
<keyword evidence="6" id="KW-1185">Reference proteome</keyword>
<accession>A0A8D2CMR2</accession>
<dbReference type="PRINTS" id="PR01639">
    <property type="entry name" value="PROFILINMAML"/>
</dbReference>
<dbReference type="AlphaFoldDB" id="A0A8D2CMR2"/>
<dbReference type="GeneTree" id="ENSGT00940000153664"/>